<keyword evidence="3" id="KW-1133">Transmembrane helix</keyword>
<evidence type="ECO:0000313" key="7">
    <source>
        <dbReference type="Proteomes" id="UP000314985"/>
    </source>
</evidence>
<sequence>MWKKSLLMFLFSLPVQKAALDCERMRKTNEFSSPNLESKTHEVMRGQNVSLFCSHKNNSLEITYNLFLGGKNLGCHDRKGEPATFNLTISEARDLGPYKCKAQVSNCSKYSYEFNFTFVDPVAAPVLNISVIQTKTDQYIMLHCISFNGSLPINYTFFEENITISPTISKDVREPAEFNLTKSNTGEGKEYRCEAKNRLPNHAKYSQFVTIPLIGGDSCPFCLQLLLPGLLLLVLIVIILVLAFWMLPKYKSNEESVPDSESRQCVPIAQDETEGSQEIHYATPAFQAVAPRDWEASNDYKTDYVYTELNF</sequence>
<name>A0A4X1SX59_PIG</name>
<dbReference type="AlphaFoldDB" id="A0A4X1SX59"/>
<reference evidence="6" key="2">
    <citation type="submission" date="2025-08" db="UniProtKB">
        <authorList>
            <consortium name="Ensembl"/>
        </authorList>
    </citation>
    <scope>IDENTIFICATION</scope>
</reference>
<dbReference type="Pfam" id="PF17736">
    <property type="entry name" value="Ig_C17orf99"/>
    <property type="match status" value="2"/>
</dbReference>
<feature type="chain" id="PRO_5021494000" description="Ig-like domain-containing protein" evidence="4">
    <location>
        <begin position="19"/>
        <end position="311"/>
    </location>
</feature>
<evidence type="ECO:0000259" key="5">
    <source>
        <dbReference type="PROSITE" id="PS50835"/>
    </source>
</evidence>
<evidence type="ECO:0000256" key="4">
    <source>
        <dbReference type="SAM" id="SignalP"/>
    </source>
</evidence>
<keyword evidence="3" id="KW-0812">Transmembrane</keyword>
<keyword evidence="2" id="KW-0325">Glycoprotein</keyword>
<dbReference type="InterPro" id="IPR036179">
    <property type="entry name" value="Ig-like_dom_sf"/>
</dbReference>
<dbReference type="Ensembl" id="ENSSSCT00070009477.1">
    <property type="protein sequence ID" value="ENSSSCP00070007772.1"/>
    <property type="gene ID" value="ENSSSCG00070004986.1"/>
</dbReference>
<keyword evidence="1 4" id="KW-0732">Signal</keyword>
<dbReference type="SUPFAM" id="SSF48726">
    <property type="entry name" value="Immunoglobulin"/>
    <property type="match status" value="1"/>
</dbReference>
<dbReference type="InterPro" id="IPR007110">
    <property type="entry name" value="Ig-like_dom"/>
</dbReference>
<evidence type="ECO:0000313" key="6">
    <source>
        <dbReference type="Ensembl" id="ENSSSCP00070007772.1"/>
    </source>
</evidence>
<feature type="transmembrane region" description="Helical" evidence="3">
    <location>
        <begin position="225"/>
        <end position="247"/>
    </location>
</feature>
<feature type="domain" description="Ig-like" evidence="5">
    <location>
        <begin position="34"/>
        <end position="117"/>
    </location>
</feature>
<keyword evidence="3" id="KW-0472">Membrane</keyword>
<evidence type="ECO:0000256" key="3">
    <source>
        <dbReference type="SAM" id="Phobius"/>
    </source>
</evidence>
<dbReference type="Gene3D" id="2.60.40.10">
    <property type="entry name" value="Immunoglobulins"/>
    <property type="match status" value="1"/>
</dbReference>
<dbReference type="InterPro" id="IPR040878">
    <property type="entry name" value="IL-40-like_Ig"/>
</dbReference>
<organism evidence="6 7">
    <name type="scientific">Sus scrofa</name>
    <name type="common">Pig</name>
    <dbReference type="NCBI Taxonomy" id="9823"/>
    <lineage>
        <taxon>Eukaryota</taxon>
        <taxon>Metazoa</taxon>
        <taxon>Chordata</taxon>
        <taxon>Craniata</taxon>
        <taxon>Vertebrata</taxon>
        <taxon>Euteleostomi</taxon>
        <taxon>Mammalia</taxon>
        <taxon>Eutheria</taxon>
        <taxon>Laurasiatheria</taxon>
        <taxon>Artiodactyla</taxon>
        <taxon>Suina</taxon>
        <taxon>Suidae</taxon>
        <taxon>Sus</taxon>
    </lineage>
</organism>
<dbReference type="InterPro" id="IPR013783">
    <property type="entry name" value="Ig-like_fold"/>
</dbReference>
<reference evidence="6 7" key="1">
    <citation type="submission" date="2017-08" db="EMBL/GenBank/DDBJ databases">
        <title>USMARCv1.0.</title>
        <authorList>
            <person name="Hannum G.I."/>
            <person name="Koren S."/>
            <person name="Schroeder S.G."/>
            <person name="Chin S.C."/>
            <person name="Nonneman D.J."/>
            <person name="Becker S.A."/>
            <person name="Rosen B.D."/>
            <person name="Bickhart D.M."/>
            <person name="Putnam N.H."/>
            <person name="Green R.E."/>
            <person name="Tuggle C.K."/>
            <person name="Liu H."/>
            <person name="Rohrer G.A."/>
            <person name="Warr A."/>
            <person name="Hall R."/>
            <person name="Kim K."/>
            <person name="Hume D.A."/>
            <person name="Talbot R."/>
            <person name="Chow W."/>
            <person name="Howe K."/>
            <person name="Schwartz A.S."/>
            <person name="Watson M."/>
            <person name="Archibald A.L."/>
            <person name="Phillippy A.M."/>
            <person name="Smith T.P.L."/>
        </authorList>
    </citation>
    <scope>NUCLEOTIDE SEQUENCE [LARGE SCALE GENOMIC DNA]</scope>
</reference>
<accession>A0A4X1SX59</accession>
<proteinExistence type="predicted"/>
<dbReference type="Proteomes" id="UP000314985">
    <property type="component" value="Chromosome 12"/>
</dbReference>
<feature type="signal peptide" evidence="4">
    <location>
        <begin position="1"/>
        <end position="18"/>
    </location>
</feature>
<evidence type="ECO:0000256" key="1">
    <source>
        <dbReference type="ARBA" id="ARBA00022729"/>
    </source>
</evidence>
<dbReference type="PROSITE" id="PS50835">
    <property type="entry name" value="IG_LIKE"/>
    <property type="match status" value="1"/>
</dbReference>
<protein>
    <recommendedName>
        <fullName evidence="5">Ig-like domain-containing protein</fullName>
    </recommendedName>
</protein>
<evidence type="ECO:0000256" key="2">
    <source>
        <dbReference type="ARBA" id="ARBA00023180"/>
    </source>
</evidence>